<evidence type="ECO:0000256" key="8">
    <source>
        <dbReference type="ARBA" id="ARBA00035585"/>
    </source>
</evidence>
<feature type="transmembrane region" description="Helical" evidence="10">
    <location>
        <begin position="397"/>
        <end position="415"/>
    </location>
</feature>
<reference evidence="11 12" key="1">
    <citation type="submission" date="2019-07" db="EMBL/GenBank/DDBJ databases">
        <authorList>
            <person name="Friedrich A."/>
            <person name="Schacherer J."/>
        </authorList>
    </citation>
    <scope>NUCLEOTIDE SEQUENCE [LARGE SCALE GENOMIC DNA]</scope>
</reference>
<organism evidence="11 12">
    <name type="scientific">Dekkera bruxellensis</name>
    <name type="common">Brettanomyces custersii</name>
    <dbReference type="NCBI Taxonomy" id="5007"/>
    <lineage>
        <taxon>Eukaryota</taxon>
        <taxon>Fungi</taxon>
        <taxon>Dikarya</taxon>
        <taxon>Ascomycota</taxon>
        <taxon>Saccharomycotina</taxon>
        <taxon>Pichiomycetes</taxon>
        <taxon>Pichiales</taxon>
        <taxon>Pichiaceae</taxon>
        <taxon>Brettanomyces</taxon>
    </lineage>
</organism>
<dbReference type="EMBL" id="CABFWN010000006">
    <property type="protein sequence ID" value="VUG20146.1"/>
    <property type="molecule type" value="Genomic_DNA"/>
</dbReference>
<comment type="subcellular location">
    <subcellularLocation>
        <location evidence="2">Cell membrane</location>
        <topology evidence="2">Multi-pass membrane protein</topology>
    </subcellularLocation>
</comment>
<keyword evidence="5 10" id="KW-1133">Transmembrane helix</keyword>
<feature type="transmembrane region" description="Helical" evidence="10">
    <location>
        <begin position="240"/>
        <end position="260"/>
    </location>
</feature>
<evidence type="ECO:0000256" key="1">
    <source>
        <dbReference type="ARBA" id="ARBA00002598"/>
    </source>
</evidence>
<dbReference type="InterPro" id="IPR003691">
    <property type="entry name" value="FluC"/>
</dbReference>
<feature type="transmembrane region" description="Helical" evidence="10">
    <location>
        <begin position="427"/>
        <end position="449"/>
    </location>
</feature>
<dbReference type="AlphaFoldDB" id="A0A7D9H2G9"/>
<feature type="region of interest" description="Disordered" evidence="9">
    <location>
        <begin position="1"/>
        <end position="128"/>
    </location>
</feature>
<dbReference type="GO" id="GO:1903425">
    <property type="term" value="F:fluoride transmembrane transporter activity"/>
    <property type="evidence" value="ECO:0007669"/>
    <property type="project" value="TreeGrafter"/>
</dbReference>
<feature type="compositionally biased region" description="Polar residues" evidence="9">
    <location>
        <begin position="28"/>
        <end position="47"/>
    </location>
</feature>
<feature type="transmembrane region" description="Helical" evidence="10">
    <location>
        <begin position="198"/>
        <end position="220"/>
    </location>
</feature>
<evidence type="ECO:0000256" key="3">
    <source>
        <dbReference type="ARBA" id="ARBA00022475"/>
    </source>
</evidence>
<evidence type="ECO:0000256" key="7">
    <source>
        <dbReference type="ARBA" id="ARBA00035120"/>
    </source>
</evidence>
<evidence type="ECO:0000313" key="11">
    <source>
        <dbReference type="EMBL" id="VUG20146.1"/>
    </source>
</evidence>
<keyword evidence="12" id="KW-1185">Reference proteome</keyword>
<dbReference type="PANTHER" id="PTHR28259:SF1">
    <property type="entry name" value="FLUORIDE EXPORT PROTEIN 1-RELATED"/>
    <property type="match status" value="1"/>
</dbReference>
<feature type="compositionally biased region" description="Polar residues" evidence="9">
    <location>
        <begin position="7"/>
        <end position="19"/>
    </location>
</feature>
<evidence type="ECO:0000313" key="12">
    <source>
        <dbReference type="Proteomes" id="UP000478008"/>
    </source>
</evidence>
<comment type="function">
    <text evidence="1">Fluoride channel required for the rapid expulsion of cytoplasmic fluoride.</text>
</comment>
<dbReference type="GO" id="GO:0005886">
    <property type="term" value="C:plasma membrane"/>
    <property type="evidence" value="ECO:0007669"/>
    <property type="project" value="UniProtKB-SubCell"/>
</dbReference>
<comment type="catalytic activity">
    <reaction evidence="8">
        <text>fluoride(in) = fluoride(out)</text>
        <dbReference type="Rhea" id="RHEA:76159"/>
        <dbReference type="ChEBI" id="CHEBI:17051"/>
    </reaction>
    <physiologicalReaction direction="left-to-right" evidence="8">
        <dbReference type="Rhea" id="RHEA:76160"/>
    </physiologicalReaction>
</comment>
<name>A0A7D9H2G9_DEKBR</name>
<dbReference type="Pfam" id="PF02537">
    <property type="entry name" value="CRCB"/>
    <property type="match status" value="1"/>
</dbReference>
<keyword evidence="3" id="KW-1003">Cell membrane</keyword>
<dbReference type="Proteomes" id="UP000478008">
    <property type="component" value="Unassembled WGS sequence"/>
</dbReference>
<keyword evidence="6 10" id="KW-0472">Membrane</keyword>
<proteinExistence type="inferred from homology"/>
<evidence type="ECO:0000256" key="10">
    <source>
        <dbReference type="SAM" id="Phobius"/>
    </source>
</evidence>
<comment type="similarity">
    <text evidence="7">Belongs to the fluoride channel Fluc/FEX (TC 1.A.43) family.</text>
</comment>
<feature type="transmembrane region" description="Helical" evidence="10">
    <location>
        <begin position="320"/>
        <end position="349"/>
    </location>
</feature>
<evidence type="ECO:0000256" key="5">
    <source>
        <dbReference type="ARBA" id="ARBA00022989"/>
    </source>
</evidence>
<accession>A0A7D9H2G9</accession>
<dbReference type="PANTHER" id="PTHR28259">
    <property type="entry name" value="FLUORIDE EXPORT PROTEIN 1-RELATED"/>
    <property type="match status" value="1"/>
</dbReference>
<feature type="transmembrane region" description="Helical" evidence="10">
    <location>
        <begin position="469"/>
        <end position="490"/>
    </location>
</feature>
<keyword evidence="4 10" id="KW-0812">Transmembrane</keyword>
<evidence type="ECO:0000256" key="4">
    <source>
        <dbReference type="ARBA" id="ARBA00022692"/>
    </source>
</evidence>
<protein>
    <submittedName>
        <fullName evidence="11">DEBR0S6_08966g1_1</fullName>
    </submittedName>
</protein>
<gene>
    <name evidence="11" type="ORF">DEBR0S6_08966G</name>
</gene>
<feature type="transmembrane region" description="Helical" evidence="10">
    <location>
        <begin position="272"/>
        <end position="292"/>
    </location>
</feature>
<feature type="transmembrane region" description="Helical" evidence="10">
    <location>
        <begin position="370"/>
        <end position="391"/>
    </location>
</feature>
<sequence>MEKSDSKVTVNGRGNNKSQSKSEKTLTSDDGSSLSGVNNGKALNNSSKKPRLESVEEEPENNADFTGSDEFMDPNVEKNPTHTRRKTNFSDRKPKLARSIMNSEGDRNANDYDESVFSSNSSDGYYDESVTQRPVILRSNNFRSLTKNISDELNRNFDALPFLQEIQTASEVKPLAKPRFIRARGVVNIEEAPYSRRYLVLLQIMFGSILGVMSRVAMITLTNYQGAYINYHPGTCLWCNFASCFVLGLCNNFFTFWSNALRNSGKRNMKQLALHTGITFGFCGAFSTWGALLSEVDFKTIDIVNGGTKLPARGYGALEFFSVFFVQMSICVTGYVLGKDLAALLDIWWVTKRALRHWNYENLRRVEITFALFGTIGIIANIVVVCTLPMSNWYKRKYAITVLFGIPAGLLRFFFSSYNGVLRWKWFPAGTLISNVCSSTIMAVLNILIYGYKDEKTLEMIISDGPKKYILKSLILGFCGCLSSIASVINELYSLEHPVQRYVYFGATFLFCWIPIFVMDCVYAWVRGFNPS</sequence>
<feature type="transmembrane region" description="Helical" evidence="10">
    <location>
        <begin position="502"/>
        <end position="526"/>
    </location>
</feature>
<evidence type="ECO:0000256" key="6">
    <source>
        <dbReference type="ARBA" id="ARBA00023136"/>
    </source>
</evidence>
<evidence type="ECO:0000256" key="9">
    <source>
        <dbReference type="SAM" id="MobiDB-lite"/>
    </source>
</evidence>
<evidence type="ECO:0000256" key="2">
    <source>
        <dbReference type="ARBA" id="ARBA00004651"/>
    </source>
</evidence>